<keyword evidence="3" id="KW-1185">Reference proteome</keyword>
<sequence length="287" mass="32706">MGTDVDLTTEVLACVVQSGFLSPLLLFRWMFVILLSAMPWSWFFGLRKLRMTRLEATIAALCVHSIHSWRKFGLELDAFQEYGIFTQAYGMAIFPLAAGFLYQHVVYNSGSRNATILLVILNFTAHAFFGIYLGIVTAVTLVVDLFTNPLPFARKLSSPSIWRAVNVHFISVALLSWWILPLLKNFNYIGGLPWKNDSENGYKFEFVLRNLLSGEMFDHGRKFPFITLGCLAGISCICLTYRKNDENYHFTEKQMLFIWLGSLFAVTGFLFLGRNNFRSAVRLDTVS</sequence>
<gene>
    <name evidence="2" type="ORF">OS493_010412</name>
</gene>
<feature type="transmembrane region" description="Helical" evidence="1">
    <location>
        <begin position="26"/>
        <end position="46"/>
    </location>
</feature>
<evidence type="ECO:0000313" key="3">
    <source>
        <dbReference type="Proteomes" id="UP001163046"/>
    </source>
</evidence>
<feature type="transmembrane region" description="Helical" evidence="1">
    <location>
        <begin position="114"/>
        <end position="141"/>
    </location>
</feature>
<accession>A0A9X0D9X9</accession>
<feature type="transmembrane region" description="Helical" evidence="1">
    <location>
        <begin position="223"/>
        <end position="242"/>
    </location>
</feature>
<keyword evidence="1" id="KW-0472">Membrane</keyword>
<protein>
    <submittedName>
        <fullName evidence="2">Uncharacterized protein</fullName>
    </submittedName>
</protein>
<organism evidence="2 3">
    <name type="scientific">Desmophyllum pertusum</name>
    <dbReference type="NCBI Taxonomy" id="174260"/>
    <lineage>
        <taxon>Eukaryota</taxon>
        <taxon>Metazoa</taxon>
        <taxon>Cnidaria</taxon>
        <taxon>Anthozoa</taxon>
        <taxon>Hexacorallia</taxon>
        <taxon>Scleractinia</taxon>
        <taxon>Caryophylliina</taxon>
        <taxon>Caryophylliidae</taxon>
        <taxon>Desmophyllum</taxon>
    </lineage>
</organism>
<reference evidence="2" key="1">
    <citation type="submission" date="2023-01" db="EMBL/GenBank/DDBJ databases">
        <title>Genome assembly of the deep-sea coral Lophelia pertusa.</title>
        <authorList>
            <person name="Herrera S."/>
            <person name="Cordes E."/>
        </authorList>
    </citation>
    <scope>NUCLEOTIDE SEQUENCE</scope>
    <source>
        <strain evidence="2">USNM1676648</strain>
        <tissue evidence="2">Polyp</tissue>
    </source>
</reference>
<proteinExistence type="predicted"/>
<keyword evidence="1" id="KW-0812">Transmembrane</keyword>
<evidence type="ECO:0000256" key="1">
    <source>
        <dbReference type="SAM" id="Phobius"/>
    </source>
</evidence>
<keyword evidence="1" id="KW-1133">Transmembrane helix</keyword>
<evidence type="ECO:0000313" key="2">
    <source>
        <dbReference type="EMBL" id="KAJ7392757.1"/>
    </source>
</evidence>
<dbReference type="AlphaFoldDB" id="A0A9X0D9X9"/>
<dbReference type="OrthoDB" id="5983570at2759"/>
<feature type="transmembrane region" description="Helical" evidence="1">
    <location>
        <begin position="82"/>
        <end position="102"/>
    </location>
</feature>
<comment type="caution">
    <text evidence="2">The sequence shown here is derived from an EMBL/GenBank/DDBJ whole genome shotgun (WGS) entry which is preliminary data.</text>
</comment>
<dbReference type="EMBL" id="MU825400">
    <property type="protein sequence ID" value="KAJ7392757.1"/>
    <property type="molecule type" value="Genomic_DNA"/>
</dbReference>
<dbReference type="Proteomes" id="UP001163046">
    <property type="component" value="Unassembled WGS sequence"/>
</dbReference>
<feature type="transmembrane region" description="Helical" evidence="1">
    <location>
        <begin position="161"/>
        <end position="180"/>
    </location>
</feature>
<feature type="transmembrane region" description="Helical" evidence="1">
    <location>
        <begin position="254"/>
        <end position="272"/>
    </location>
</feature>
<name>A0A9X0D9X9_9CNID</name>